<evidence type="ECO:0000256" key="1">
    <source>
        <dbReference type="RuleBase" id="RU003936"/>
    </source>
</evidence>
<dbReference type="PANTHER" id="PTHR30115:SF11">
    <property type="entry name" value="NITROGEN REGULATORY PROTEIN P-II HOMOLOG"/>
    <property type="match status" value="1"/>
</dbReference>
<dbReference type="PRINTS" id="PR00340">
    <property type="entry name" value="PIIGLNB"/>
</dbReference>
<dbReference type="PROSITE" id="PS51343">
    <property type="entry name" value="PII_GLNB_DOM"/>
    <property type="match status" value="1"/>
</dbReference>
<keyword evidence="3" id="KW-1185">Reference proteome</keyword>
<dbReference type="SMART" id="SM00938">
    <property type="entry name" value="P-II"/>
    <property type="match status" value="1"/>
</dbReference>
<comment type="similarity">
    <text evidence="1">Belongs to the P(II) protein family.</text>
</comment>
<evidence type="ECO:0000313" key="3">
    <source>
        <dbReference type="Proteomes" id="UP000824633"/>
    </source>
</evidence>
<organism evidence="2 3">
    <name type="scientific">Clostridium gelidum</name>
    <dbReference type="NCBI Taxonomy" id="704125"/>
    <lineage>
        <taxon>Bacteria</taxon>
        <taxon>Bacillati</taxon>
        <taxon>Bacillota</taxon>
        <taxon>Clostridia</taxon>
        <taxon>Eubacteriales</taxon>
        <taxon>Clostridiaceae</taxon>
        <taxon>Clostridium</taxon>
    </lineage>
</organism>
<dbReference type="Proteomes" id="UP000824633">
    <property type="component" value="Chromosome"/>
</dbReference>
<dbReference type="PANTHER" id="PTHR30115">
    <property type="entry name" value="NITROGEN REGULATORY PROTEIN P-II"/>
    <property type="match status" value="1"/>
</dbReference>
<dbReference type="InterPro" id="IPR002187">
    <property type="entry name" value="N-reg_PII"/>
</dbReference>
<protein>
    <submittedName>
        <fullName evidence="2">Nitrogen regulatory PII</fullName>
    </submittedName>
</protein>
<dbReference type="Gene3D" id="3.30.70.120">
    <property type="match status" value="1"/>
</dbReference>
<dbReference type="PROSITE" id="PS00638">
    <property type="entry name" value="PII_GLNB_CTER"/>
    <property type="match status" value="1"/>
</dbReference>
<dbReference type="InterPro" id="IPR015867">
    <property type="entry name" value="N-reg_PII/ATP_PRibTrfase_C"/>
</dbReference>
<sequence>MNDKITKVDIITSQGKLEPLIDELNKIGITGMTVSNVSGCGVQKGHTEYYRGTPVDIKLLPKVKIEIVIANVPLDSVIETVKEVLHTGQMGDGKIFIYDVSNVIRISNGVEGKDAL</sequence>
<evidence type="ECO:0000313" key="2">
    <source>
        <dbReference type="EMBL" id="BCZ47812.1"/>
    </source>
</evidence>
<dbReference type="SUPFAM" id="SSF54913">
    <property type="entry name" value="GlnB-like"/>
    <property type="match status" value="1"/>
</dbReference>
<gene>
    <name evidence="2" type="primary">nrgB</name>
    <name evidence="2" type="ORF">psyc5s11_38790</name>
</gene>
<dbReference type="EMBL" id="AP024849">
    <property type="protein sequence ID" value="BCZ47812.1"/>
    <property type="molecule type" value="Genomic_DNA"/>
</dbReference>
<dbReference type="InterPro" id="IPR011322">
    <property type="entry name" value="N-reg_PII-like_a/b"/>
</dbReference>
<accession>A0ABM7T717</accession>
<dbReference type="Pfam" id="PF00543">
    <property type="entry name" value="P-II"/>
    <property type="match status" value="1"/>
</dbReference>
<name>A0ABM7T717_9CLOT</name>
<proteinExistence type="inferred from homology"/>
<dbReference type="InterPro" id="IPR017918">
    <property type="entry name" value="N-reg_PII_CS"/>
</dbReference>
<dbReference type="RefSeq" id="WP_224034129.1">
    <property type="nucleotide sequence ID" value="NZ_AP024849.1"/>
</dbReference>
<reference evidence="3" key="1">
    <citation type="submission" date="2021-07" db="EMBL/GenBank/DDBJ databases">
        <title>Complete genome sequencing of a Clostridium isolate.</title>
        <authorList>
            <person name="Ueki A."/>
            <person name="Tonouchi A."/>
        </authorList>
    </citation>
    <scope>NUCLEOTIDE SEQUENCE [LARGE SCALE GENOMIC DNA]</scope>
    <source>
        <strain evidence="3">C5S11</strain>
    </source>
</reference>